<gene>
    <name evidence="1" type="ORF">H4R18_002333</name>
</gene>
<accession>A0A9W8LHV9</accession>
<comment type="caution">
    <text evidence="1">The sequence shown here is derived from an EMBL/GenBank/DDBJ whole genome shotgun (WGS) entry which is preliminary data.</text>
</comment>
<keyword evidence="2" id="KW-1185">Reference proteome</keyword>
<dbReference type="EMBL" id="JANBUL010000075">
    <property type="protein sequence ID" value="KAJ2782349.1"/>
    <property type="molecule type" value="Genomic_DNA"/>
</dbReference>
<dbReference type="OrthoDB" id="5513109at2759"/>
<proteinExistence type="predicted"/>
<evidence type="ECO:0000313" key="1">
    <source>
        <dbReference type="EMBL" id="KAJ2782349.1"/>
    </source>
</evidence>
<dbReference type="Proteomes" id="UP001140217">
    <property type="component" value="Unassembled WGS sequence"/>
</dbReference>
<name>A0A9W8LHV9_9FUNG</name>
<sequence>MRAAAEEWGGARRLSILVHHNGHVPNKGDVDVSDYEDDIEKTSAALAATMPRVHRVLFDRGSVVPVACELFGRLAALYGDRLQVLHSWCPIAVPPGYVFRELRGALIWHGSKGRYRHPCVDPAKLVSLTLSELPLSHSWAPFSADDASEEVEFPSLRVLGVTYSGTATRGGASAETRHSDGHPWRLNFPRLRKLNVLCTQDACPLLEYAVLPGRMEEVTIKAATLVLPRISGMSLPAARRLKIAITSAPDDDNDPAVLAAVGRILKNSPKSKYAWLEVSSSELPVLPEHIAFTPLTALEIWAPTSVDTMLQLIRRLPRLTTLALLSWTLGDIQEDISVPEPGADCLVEPLSTRLATMVLQIDHNAEPLSMFVLAVKYLLLSIPTLARLRSTWIPKEPVMEVVEAYSEQYPHLRSVVLKLGYSRS</sequence>
<dbReference type="AlphaFoldDB" id="A0A9W8LHV9"/>
<protein>
    <submittedName>
        <fullName evidence="1">Uncharacterized protein</fullName>
    </submittedName>
</protein>
<evidence type="ECO:0000313" key="2">
    <source>
        <dbReference type="Proteomes" id="UP001140217"/>
    </source>
</evidence>
<reference evidence="1" key="1">
    <citation type="submission" date="2022-07" db="EMBL/GenBank/DDBJ databases">
        <title>Phylogenomic reconstructions and comparative analyses of Kickxellomycotina fungi.</title>
        <authorList>
            <person name="Reynolds N.K."/>
            <person name="Stajich J.E."/>
            <person name="Barry K."/>
            <person name="Grigoriev I.V."/>
            <person name="Crous P."/>
            <person name="Smith M.E."/>
        </authorList>
    </citation>
    <scope>NUCLEOTIDE SEQUENCE</scope>
    <source>
        <strain evidence="1">NBRC 105414</strain>
    </source>
</reference>
<organism evidence="1 2">
    <name type="scientific">Coemansia javaensis</name>
    <dbReference type="NCBI Taxonomy" id="2761396"/>
    <lineage>
        <taxon>Eukaryota</taxon>
        <taxon>Fungi</taxon>
        <taxon>Fungi incertae sedis</taxon>
        <taxon>Zoopagomycota</taxon>
        <taxon>Kickxellomycotina</taxon>
        <taxon>Kickxellomycetes</taxon>
        <taxon>Kickxellales</taxon>
        <taxon>Kickxellaceae</taxon>
        <taxon>Coemansia</taxon>
    </lineage>
</organism>